<name>A0A9P0GDI7_9CUCU</name>
<organism evidence="2 3">
    <name type="scientific">Psylliodes chrysocephalus</name>
    <dbReference type="NCBI Taxonomy" id="3402493"/>
    <lineage>
        <taxon>Eukaryota</taxon>
        <taxon>Metazoa</taxon>
        <taxon>Ecdysozoa</taxon>
        <taxon>Arthropoda</taxon>
        <taxon>Hexapoda</taxon>
        <taxon>Insecta</taxon>
        <taxon>Pterygota</taxon>
        <taxon>Neoptera</taxon>
        <taxon>Endopterygota</taxon>
        <taxon>Coleoptera</taxon>
        <taxon>Polyphaga</taxon>
        <taxon>Cucujiformia</taxon>
        <taxon>Chrysomeloidea</taxon>
        <taxon>Chrysomelidae</taxon>
        <taxon>Galerucinae</taxon>
        <taxon>Alticini</taxon>
        <taxon>Psylliodes</taxon>
    </lineage>
</organism>
<sequence>MEERFLKNNAEWLNTSISFQNREEIKTLKNKRDRPEISFESSSERTKRLKTKKLRDSTPNPRPASTRYCRPIKIEFIKESTEVSIMEKNRIDDQIKQLRKSTSIIQGKSLNKSHNLIFAMVDGKVCNALTATTSAQKCFICGATSKDFNRIDEMIKRKIKTENLETHV</sequence>
<accession>A0A9P0GDI7</accession>
<dbReference type="EMBL" id="OV651814">
    <property type="protein sequence ID" value="CAH1106956.1"/>
    <property type="molecule type" value="Genomic_DNA"/>
</dbReference>
<dbReference type="AlphaFoldDB" id="A0A9P0GDI7"/>
<protein>
    <submittedName>
        <fullName evidence="2">Uncharacterized protein</fullName>
    </submittedName>
</protein>
<evidence type="ECO:0000313" key="3">
    <source>
        <dbReference type="Proteomes" id="UP001153636"/>
    </source>
</evidence>
<keyword evidence="3" id="KW-1185">Reference proteome</keyword>
<dbReference type="OrthoDB" id="6757529at2759"/>
<dbReference type="Proteomes" id="UP001153636">
    <property type="component" value="Chromosome 2"/>
</dbReference>
<evidence type="ECO:0000256" key="1">
    <source>
        <dbReference type="SAM" id="MobiDB-lite"/>
    </source>
</evidence>
<evidence type="ECO:0000313" key="2">
    <source>
        <dbReference type="EMBL" id="CAH1106956.1"/>
    </source>
</evidence>
<reference evidence="2" key="1">
    <citation type="submission" date="2022-01" db="EMBL/GenBank/DDBJ databases">
        <authorList>
            <person name="King R."/>
        </authorList>
    </citation>
    <scope>NUCLEOTIDE SEQUENCE</scope>
</reference>
<gene>
    <name evidence="2" type="ORF">PSYICH_LOCUS7751</name>
</gene>
<feature type="compositionally biased region" description="Basic and acidic residues" evidence="1">
    <location>
        <begin position="33"/>
        <end position="46"/>
    </location>
</feature>
<feature type="region of interest" description="Disordered" evidence="1">
    <location>
        <begin position="28"/>
        <end position="65"/>
    </location>
</feature>
<proteinExistence type="predicted"/>